<dbReference type="AlphaFoldDB" id="A0A2A5J1F6"/>
<dbReference type="GO" id="GO:0016878">
    <property type="term" value="F:acid-thiol ligase activity"/>
    <property type="evidence" value="ECO:0007669"/>
    <property type="project" value="UniProtKB-ARBA"/>
</dbReference>
<dbReference type="PROSITE" id="PS00455">
    <property type="entry name" value="AMP_BINDING"/>
    <property type="match status" value="1"/>
</dbReference>
<comment type="caution">
    <text evidence="3">The sequence shown here is derived from an EMBL/GenBank/DDBJ whole genome shotgun (WGS) entry which is preliminary data.</text>
</comment>
<evidence type="ECO:0000313" key="3">
    <source>
        <dbReference type="EMBL" id="PCK23049.1"/>
    </source>
</evidence>
<sequence>MTRTQELEALLEFDFANAVDALDHFARATPDRLAVLYGETGERFTFGKFSQLTDNFAGNLEKIGINPGDHVGVLSMNPMVSVIAMYGAWKAGAVYAPANYQYAGDLLAYQLSDSRPAVLIVDEALYGEVERIADQLSSSPRIVRAEGLQAGEFAQMLEAARRPQVRVEFDDSASIIYTSGTTGPSKGVVQSHRWLNVYTWMGRRLLTADDVVYNDLPMYHIAGAHITFVRALWAGASVSLWNRFSPNDFWHRINETGCTTAVLLDVMIAWLVNAAPSDSDRHNPLNKVHLQPLPVNHHEFATRFGIDFTTSGFGQSESGLSVIALSEQLPAGEGTPSALYRGLTHDQIRDMFISNGLPVYQGADEIPKGTMGRELPFSEVTVLDEQDRECPPGEVGQLAIRPRIADALFKEYLGKPEATVRAWRNLWFHTGDAATRDADGTFYFVDRIGDRLRVRGENISSFHIEELLIKHPKIQLAAVVAVPPAEGDEDDVVAFVEMVEGAEFDVDEIREHCSNTMPKFMRPREFVAVEQIPRTATNKIEKYKLRDAFLKGASV</sequence>
<dbReference type="InterPro" id="IPR042099">
    <property type="entry name" value="ANL_N_sf"/>
</dbReference>
<dbReference type="PANTHER" id="PTHR43767:SF1">
    <property type="entry name" value="NONRIBOSOMAL PEPTIDE SYNTHASE PES1 (EUROFUNG)-RELATED"/>
    <property type="match status" value="1"/>
</dbReference>
<gene>
    <name evidence="3" type="ORF">CHR55_31070</name>
</gene>
<protein>
    <recommendedName>
        <fullName evidence="5">Acyl-CoA synthetase</fullName>
    </recommendedName>
</protein>
<reference evidence="3 4" key="1">
    <citation type="submission" date="2017-07" db="EMBL/GenBank/DDBJ databases">
        <title>Draft sequence of Rhodococcus enclensis 23b-28.</title>
        <authorList>
            <person name="Besaury L."/>
            <person name="Sancelme M."/>
            <person name="Amato P."/>
            <person name="Lallement A."/>
            <person name="Delort A.-M."/>
        </authorList>
    </citation>
    <scope>NUCLEOTIDE SEQUENCE [LARGE SCALE GENOMIC DNA]</scope>
    <source>
        <strain evidence="3 4">23b-28</strain>
    </source>
</reference>
<evidence type="ECO:0008006" key="5">
    <source>
        <dbReference type="Google" id="ProtNLM"/>
    </source>
</evidence>
<dbReference type="InterPro" id="IPR020845">
    <property type="entry name" value="AMP-binding_CS"/>
</dbReference>
<dbReference type="Pfam" id="PF13193">
    <property type="entry name" value="AMP-binding_C"/>
    <property type="match status" value="1"/>
</dbReference>
<dbReference type="Pfam" id="PF00501">
    <property type="entry name" value="AMP-binding"/>
    <property type="match status" value="1"/>
</dbReference>
<dbReference type="InterPro" id="IPR045851">
    <property type="entry name" value="AMP-bd_C_sf"/>
</dbReference>
<accession>A0A2A5J1F6</accession>
<name>A0A2A5J1F6_RHOSG</name>
<dbReference type="Proteomes" id="UP000230886">
    <property type="component" value="Unassembled WGS sequence"/>
</dbReference>
<dbReference type="Gene3D" id="3.30.300.30">
    <property type="match status" value="1"/>
</dbReference>
<dbReference type="InterPro" id="IPR025110">
    <property type="entry name" value="AMP-bd_C"/>
</dbReference>
<feature type="domain" description="AMP-dependent synthetase/ligase" evidence="1">
    <location>
        <begin position="23"/>
        <end position="412"/>
    </location>
</feature>
<dbReference type="RefSeq" id="WP_099698842.1">
    <property type="nucleotide sequence ID" value="NZ_NOVD01000058.1"/>
</dbReference>
<dbReference type="SUPFAM" id="SSF56801">
    <property type="entry name" value="Acetyl-CoA synthetase-like"/>
    <property type="match status" value="1"/>
</dbReference>
<dbReference type="InterPro" id="IPR050237">
    <property type="entry name" value="ATP-dep_AMP-bd_enzyme"/>
</dbReference>
<dbReference type="InterPro" id="IPR000873">
    <property type="entry name" value="AMP-dep_synth/lig_dom"/>
</dbReference>
<organism evidence="3 4">
    <name type="scientific">Rhodococcus qingshengii</name>
    <dbReference type="NCBI Taxonomy" id="334542"/>
    <lineage>
        <taxon>Bacteria</taxon>
        <taxon>Bacillati</taxon>
        <taxon>Actinomycetota</taxon>
        <taxon>Actinomycetes</taxon>
        <taxon>Mycobacteriales</taxon>
        <taxon>Nocardiaceae</taxon>
        <taxon>Rhodococcus</taxon>
        <taxon>Rhodococcus erythropolis group</taxon>
    </lineage>
</organism>
<dbReference type="EMBL" id="NOVD01000058">
    <property type="protein sequence ID" value="PCK23049.1"/>
    <property type="molecule type" value="Genomic_DNA"/>
</dbReference>
<evidence type="ECO:0000259" key="2">
    <source>
        <dbReference type="Pfam" id="PF13193"/>
    </source>
</evidence>
<feature type="domain" description="AMP-binding enzyme C-terminal" evidence="2">
    <location>
        <begin position="464"/>
        <end position="539"/>
    </location>
</feature>
<dbReference type="Gene3D" id="3.40.50.12780">
    <property type="entry name" value="N-terminal domain of ligase-like"/>
    <property type="match status" value="1"/>
</dbReference>
<proteinExistence type="predicted"/>
<evidence type="ECO:0000313" key="4">
    <source>
        <dbReference type="Proteomes" id="UP000230886"/>
    </source>
</evidence>
<dbReference type="PANTHER" id="PTHR43767">
    <property type="entry name" value="LONG-CHAIN-FATTY-ACID--COA LIGASE"/>
    <property type="match status" value="1"/>
</dbReference>
<evidence type="ECO:0000259" key="1">
    <source>
        <dbReference type="Pfam" id="PF00501"/>
    </source>
</evidence>